<comment type="caution">
    <text evidence="1">The sequence shown here is derived from an EMBL/GenBank/DDBJ whole genome shotgun (WGS) entry which is preliminary data.</text>
</comment>
<protein>
    <submittedName>
        <fullName evidence="1">Uncharacterized protein</fullName>
    </submittedName>
</protein>
<evidence type="ECO:0000313" key="2">
    <source>
        <dbReference type="Proteomes" id="UP000826656"/>
    </source>
</evidence>
<keyword evidence="2" id="KW-1185">Reference proteome</keyword>
<organism evidence="1 2">
    <name type="scientific">Solanum tuberosum</name>
    <name type="common">Potato</name>
    <dbReference type="NCBI Taxonomy" id="4113"/>
    <lineage>
        <taxon>Eukaryota</taxon>
        <taxon>Viridiplantae</taxon>
        <taxon>Streptophyta</taxon>
        <taxon>Embryophyta</taxon>
        <taxon>Tracheophyta</taxon>
        <taxon>Spermatophyta</taxon>
        <taxon>Magnoliopsida</taxon>
        <taxon>eudicotyledons</taxon>
        <taxon>Gunneridae</taxon>
        <taxon>Pentapetalae</taxon>
        <taxon>asterids</taxon>
        <taxon>lamiids</taxon>
        <taxon>Solanales</taxon>
        <taxon>Solanaceae</taxon>
        <taxon>Solanoideae</taxon>
        <taxon>Solaneae</taxon>
        <taxon>Solanum</taxon>
    </lineage>
</organism>
<dbReference type="Proteomes" id="UP000826656">
    <property type="component" value="Unassembled WGS sequence"/>
</dbReference>
<name>A0ABQ7WQU3_SOLTU</name>
<accession>A0ABQ7WQU3</accession>
<reference evidence="1 2" key="1">
    <citation type="journal article" date="2021" name="bioRxiv">
        <title>Chromosome-scale and haplotype-resolved genome assembly of a tetraploid potato cultivar.</title>
        <authorList>
            <person name="Sun H."/>
            <person name="Jiao W.-B."/>
            <person name="Krause K."/>
            <person name="Campoy J.A."/>
            <person name="Goel M."/>
            <person name="Folz-Donahue K."/>
            <person name="Kukat C."/>
            <person name="Huettel B."/>
            <person name="Schneeberger K."/>
        </authorList>
    </citation>
    <scope>NUCLEOTIDE SEQUENCE [LARGE SCALE GENOMIC DNA]</scope>
    <source>
        <strain evidence="1">SolTubOtavaFocal</strain>
        <tissue evidence="1">Leaves</tissue>
    </source>
</reference>
<proteinExistence type="predicted"/>
<gene>
    <name evidence="1" type="ORF">KY290_002706</name>
</gene>
<evidence type="ECO:0000313" key="1">
    <source>
        <dbReference type="EMBL" id="KAH0783108.1"/>
    </source>
</evidence>
<dbReference type="EMBL" id="JAIVGD010000001">
    <property type="protein sequence ID" value="KAH0783108.1"/>
    <property type="molecule type" value="Genomic_DNA"/>
</dbReference>
<sequence>MQRAEDWHFHIGNLLTADCRKGSAGSFLLNMDPRSTKDNFLFYLNSSRGFRLNNVKLKEEDNPHYMVLKIMICAVEHTHSMMSGTERKVLLVWKFRRWSIGSRYFSAHMDAIEI</sequence>